<dbReference type="SUPFAM" id="SSF56672">
    <property type="entry name" value="DNA/RNA polymerases"/>
    <property type="match status" value="1"/>
</dbReference>
<dbReference type="PANTHER" id="PTHR33116:SF78">
    <property type="entry name" value="OS12G0587133 PROTEIN"/>
    <property type="match status" value="1"/>
</dbReference>
<feature type="domain" description="Reverse transcriptase" evidence="2">
    <location>
        <begin position="1274"/>
        <end position="1550"/>
    </location>
</feature>
<protein>
    <submittedName>
        <fullName evidence="3">OSJNBb0078D11.8 protein</fullName>
    </submittedName>
</protein>
<evidence type="ECO:0000313" key="3">
    <source>
        <dbReference type="EMBL" id="CAE01924.2"/>
    </source>
</evidence>
<feature type="region of interest" description="Disordered" evidence="1">
    <location>
        <begin position="130"/>
        <end position="189"/>
    </location>
</feature>
<dbReference type="SUPFAM" id="SSF56219">
    <property type="entry name" value="DNase I-like"/>
    <property type="match status" value="1"/>
</dbReference>
<organism evidence="3 4">
    <name type="scientific">Oryza sativa subsp. japonica</name>
    <name type="common">Rice</name>
    <dbReference type="NCBI Taxonomy" id="39947"/>
    <lineage>
        <taxon>Eukaryota</taxon>
        <taxon>Viridiplantae</taxon>
        <taxon>Streptophyta</taxon>
        <taxon>Embryophyta</taxon>
        <taxon>Tracheophyta</taxon>
        <taxon>Spermatophyta</taxon>
        <taxon>Magnoliopsida</taxon>
        <taxon>Liliopsida</taxon>
        <taxon>Poales</taxon>
        <taxon>Poaceae</taxon>
        <taxon>BOP clade</taxon>
        <taxon>Oryzoideae</taxon>
        <taxon>Oryzeae</taxon>
        <taxon>Oryzinae</taxon>
        <taxon>Oryza</taxon>
        <taxon>Oryza sativa</taxon>
    </lineage>
</organism>
<accession>Q7XSJ7</accession>
<dbReference type="Pfam" id="PF00078">
    <property type="entry name" value="RVT_1"/>
    <property type="match status" value="1"/>
</dbReference>
<dbReference type="Proteomes" id="UP000000763">
    <property type="component" value="Chromosome 4"/>
</dbReference>
<feature type="compositionally biased region" description="Low complexity" evidence="1">
    <location>
        <begin position="147"/>
        <end position="189"/>
    </location>
</feature>
<dbReference type="PROSITE" id="PS50878">
    <property type="entry name" value="RT_POL"/>
    <property type="match status" value="1"/>
</dbReference>
<feature type="compositionally biased region" description="Basic and acidic residues" evidence="1">
    <location>
        <begin position="133"/>
        <end position="143"/>
    </location>
</feature>
<dbReference type="InterPro" id="IPR043502">
    <property type="entry name" value="DNA/RNA_pol_sf"/>
</dbReference>
<gene>
    <name evidence="3" type="primary">OSJNBb0078D11.8</name>
</gene>
<dbReference type="Gene3D" id="3.60.10.10">
    <property type="entry name" value="Endonuclease/exonuclease/phosphatase"/>
    <property type="match status" value="1"/>
</dbReference>
<name>Q7XSJ7_ORYSJ</name>
<dbReference type="EMBL" id="AL606694">
    <property type="protein sequence ID" value="CAE01924.2"/>
    <property type="molecule type" value="Genomic_DNA"/>
</dbReference>
<reference evidence="4" key="2">
    <citation type="journal article" date="2008" name="Nucleic Acids Res.">
        <title>The rice annotation project database (RAP-DB): 2008 update.</title>
        <authorList>
            <consortium name="The rice annotation project (RAP)"/>
        </authorList>
    </citation>
    <scope>GENOME REANNOTATION</scope>
    <source>
        <strain evidence="4">cv. Nipponbare</strain>
    </source>
</reference>
<dbReference type="Pfam" id="PF03478">
    <property type="entry name" value="Beta-prop_KIB1-4"/>
    <property type="match status" value="1"/>
</dbReference>
<dbReference type="InterPro" id="IPR036691">
    <property type="entry name" value="Endo/exonu/phosph_ase_sf"/>
</dbReference>
<dbReference type="CDD" id="cd01650">
    <property type="entry name" value="RT_nLTR_like"/>
    <property type="match status" value="1"/>
</dbReference>
<reference evidence="4" key="1">
    <citation type="journal article" date="2005" name="Nature">
        <title>The map-based sequence of the rice genome.</title>
        <authorList>
            <consortium name="International rice genome sequencing project (IRGSP)"/>
            <person name="Matsumoto T."/>
            <person name="Wu J."/>
            <person name="Kanamori H."/>
            <person name="Katayose Y."/>
            <person name="Fujisawa M."/>
            <person name="Namiki N."/>
            <person name="Mizuno H."/>
            <person name="Yamamoto K."/>
            <person name="Antonio B.A."/>
            <person name="Baba T."/>
            <person name="Sakata K."/>
            <person name="Nagamura Y."/>
            <person name="Aoki H."/>
            <person name="Arikawa K."/>
            <person name="Arita K."/>
            <person name="Bito T."/>
            <person name="Chiden Y."/>
            <person name="Fujitsuka N."/>
            <person name="Fukunaka R."/>
            <person name="Hamada M."/>
            <person name="Harada C."/>
            <person name="Hayashi A."/>
            <person name="Hijishita S."/>
            <person name="Honda M."/>
            <person name="Hosokawa S."/>
            <person name="Ichikawa Y."/>
            <person name="Idonuma A."/>
            <person name="Iijima M."/>
            <person name="Ikeda M."/>
            <person name="Ikeno M."/>
            <person name="Ito K."/>
            <person name="Ito S."/>
            <person name="Ito T."/>
            <person name="Ito Y."/>
            <person name="Ito Y."/>
            <person name="Iwabuchi A."/>
            <person name="Kamiya K."/>
            <person name="Karasawa W."/>
            <person name="Kurita K."/>
            <person name="Katagiri S."/>
            <person name="Kikuta A."/>
            <person name="Kobayashi H."/>
            <person name="Kobayashi N."/>
            <person name="Machita K."/>
            <person name="Maehara T."/>
            <person name="Masukawa M."/>
            <person name="Mizubayashi T."/>
            <person name="Mukai Y."/>
            <person name="Nagasaki H."/>
            <person name="Nagata Y."/>
            <person name="Naito S."/>
            <person name="Nakashima M."/>
            <person name="Nakama Y."/>
            <person name="Nakamichi Y."/>
            <person name="Nakamura M."/>
            <person name="Meguro A."/>
            <person name="Negishi M."/>
            <person name="Ohta I."/>
            <person name="Ohta T."/>
            <person name="Okamoto M."/>
            <person name="Ono N."/>
            <person name="Saji S."/>
            <person name="Sakaguchi M."/>
            <person name="Sakai K."/>
            <person name="Shibata M."/>
            <person name="Shimokawa T."/>
            <person name="Song J."/>
            <person name="Takazaki Y."/>
            <person name="Terasawa K."/>
            <person name="Tsugane M."/>
            <person name="Tsuji K."/>
            <person name="Ueda S."/>
            <person name="Waki K."/>
            <person name="Yamagata H."/>
            <person name="Yamamoto M."/>
            <person name="Yamamoto S."/>
            <person name="Yamane H."/>
            <person name="Yoshiki S."/>
            <person name="Yoshihara R."/>
            <person name="Yukawa K."/>
            <person name="Zhong H."/>
            <person name="Yano M."/>
            <person name="Yuan Q."/>
            <person name="Ouyang S."/>
            <person name="Liu J."/>
            <person name="Jones K.M."/>
            <person name="Gansberger K."/>
            <person name="Moffat K."/>
            <person name="Hill J."/>
            <person name="Bera J."/>
            <person name="Fadrosh D."/>
            <person name="Jin S."/>
            <person name="Johri S."/>
            <person name="Kim M."/>
            <person name="Overton L."/>
            <person name="Reardon M."/>
            <person name="Tsitrin T."/>
            <person name="Vuong H."/>
            <person name="Weaver B."/>
            <person name="Ciecko A."/>
            <person name="Tallon L."/>
            <person name="Jackson J."/>
            <person name="Pai G."/>
            <person name="Aken S.V."/>
            <person name="Utterback T."/>
            <person name="Reidmuller S."/>
            <person name="Feldblyum T."/>
            <person name="Hsiao J."/>
            <person name="Zismann V."/>
            <person name="Iobst S."/>
            <person name="de Vazeille A.R."/>
            <person name="Buell C.R."/>
            <person name="Ying K."/>
            <person name="Li Y."/>
            <person name="Lu T."/>
            <person name="Huang Y."/>
            <person name="Zhao Q."/>
            <person name="Feng Q."/>
            <person name="Zhang L."/>
            <person name="Zhu J."/>
            <person name="Weng Q."/>
            <person name="Mu J."/>
            <person name="Lu Y."/>
            <person name="Fan D."/>
            <person name="Liu Y."/>
            <person name="Guan J."/>
            <person name="Zhang Y."/>
            <person name="Yu S."/>
            <person name="Liu X."/>
            <person name="Zhang Y."/>
            <person name="Hong G."/>
            <person name="Han B."/>
            <person name="Choisne N."/>
            <person name="Demange N."/>
            <person name="Orjeda G."/>
            <person name="Samain S."/>
            <person name="Cattolico L."/>
            <person name="Pelletier E."/>
            <person name="Couloux A."/>
            <person name="Segurens B."/>
            <person name="Wincker P."/>
            <person name="D'Hont A."/>
            <person name="Scarpelli C."/>
            <person name="Weissenbach J."/>
            <person name="Salanoubat M."/>
            <person name="Quetier F."/>
            <person name="Yu Y."/>
            <person name="Kim H.R."/>
            <person name="Rambo T."/>
            <person name="Currie J."/>
            <person name="Collura K."/>
            <person name="Luo M."/>
            <person name="Yang T."/>
            <person name="Ammiraju J.S.S."/>
            <person name="Engler F."/>
            <person name="Soderlund C."/>
            <person name="Wing R.A."/>
            <person name="Palmer L.E."/>
            <person name="de la Bastide M."/>
            <person name="Spiegel L."/>
            <person name="Nascimento L."/>
            <person name="Zutavern T."/>
            <person name="O'Shaughnessy A."/>
            <person name="Dike S."/>
            <person name="Dedhia N."/>
            <person name="Preston R."/>
            <person name="Balija V."/>
            <person name="McCombie W.R."/>
            <person name="Chow T."/>
            <person name="Chen H."/>
            <person name="Chung M."/>
            <person name="Chen C."/>
            <person name="Shaw J."/>
            <person name="Wu H."/>
            <person name="Hsiao K."/>
            <person name="Chao Y."/>
            <person name="Chu M."/>
            <person name="Cheng C."/>
            <person name="Hour A."/>
            <person name="Lee P."/>
            <person name="Lin S."/>
            <person name="Lin Y."/>
            <person name="Liou J."/>
            <person name="Liu S."/>
            <person name="Hsing Y."/>
            <person name="Raghuvanshi S."/>
            <person name="Mohanty A."/>
            <person name="Bharti A.K."/>
            <person name="Gaur A."/>
            <person name="Gupta V."/>
            <person name="Kumar D."/>
            <person name="Ravi V."/>
            <person name="Vij S."/>
            <person name="Kapur A."/>
            <person name="Khurana P."/>
            <person name="Khurana P."/>
            <person name="Khurana J.P."/>
            <person name="Tyagi A.K."/>
            <person name="Gaikwad K."/>
            <person name="Singh A."/>
            <person name="Dalal V."/>
            <person name="Srivastava S."/>
            <person name="Dixit A."/>
            <person name="Pal A.K."/>
            <person name="Ghazi I.A."/>
            <person name="Yadav M."/>
            <person name="Pandit A."/>
            <person name="Bhargava A."/>
            <person name="Sureshbabu K."/>
            <person name="Batra K."/>
            <person name="Sharma T.R."/>
            <person name="Mohapatra T."/>
            <person name="Singh N.K."/>
            <person name="Messing J."/>
            <person name="Nelson A.B."/>
            <person name="Fuks G."/>
            <person name="Kavchok S."/>
            <person name="Keizer G."/>
            <person name="Linton E."/>
            <person name="Llaca V."/>
            <person name="Song R."/>
            <person name="Tanyolac B."/>
            <person name="Young S."/>
            <person name="Ho-Il K."/>
            <person name="Hahn J.H."/>
            <person name="Sangsakoo G."/>
            <person name="Vanavichit A."/>
            <person name="de Mattos Luiz.A.T."/>
            <person name="Zimmer P.D."/>
            <person name="Malone G."/>
            <person name="Dellagostin O."/>
            <person name="de Oliveira A.C."/>
            <person name="Bevan M."/>
            <person name="Bancroft I."/>
            <person name="Minx P."/>
            <person name="Cordum H."/>
            <person name="Wilson R."/>
            <person name="Cheng Z."/>
            <person name="Jin W."/>
            <person name="Jiang J."/>
            <person name="Leong S.A."/>
            <person name="Iwama H."/>
            <person name="Gojobori T."/>
            <person name="Itoh T."/>
            <person name="Niimura Y."/>
            <person name="Fujii Y."/>
            <person name="Habara T."/>
            <person name="Sakai H."/>
            <person name="Sato Y."/>
            <person name="Wilson G."/>
            <person name="Kumar K."/>
            <person name="McCouch S."/>
            <person name="Juretic N."/>
            <person name="Hoen D."/>
            <person name="Wright S."/>
            <person name="Bruskiewich R."/>
            <person name="Bureau T."/>
            <person name="Miyao A."/>
            <person name="Hirochika H."/>
            <person name="Nishikawa T."/>
            <person name="Kadowaki K."/>
            <person name="Sugiura M."/>
            <person name="Burr B."/>
            <person name="Sasaki T."/>
        </authorList>
    </citation>
    <scope>NUCLEOTIDE SEQUENCE [LARGE SCALE GENOMIC DNA]</scope>
    <source>
        <strain evidence="4">cv. Nipponbare</strain>
    </source>
</reference>
<proteinExistence type="predicted"/>
<evidence type="ECO:0000256" key="1">
    <source>
        <dbReference type="SAM" id="MobiDB-lite"/>
    </source>
</evidence>
<evidence type="ECO:0000259" key="2">
    <source>
        <dbReference type="PROSITE" id="PS50878"/>
    </source>
</evidence>
<dbReference type="InterPro" id="IPR005174">
    <property type="entry name" value="KIB1-4_b-propeller"/>
</dbReference>
<dbReference type="InterPro" id="IPR000477">
    <property type="entry name" value="RT_dom"/>
</dbReference>
<dbReference type="PANTHER" id="PTHR33116">
    <property type="entry name" value="REVERSE TRANSCRIPTASE ZINC-BINDING DOMAIN-CONTAINING PROTEIN-RELATED-RELATED"/>
    <property type="match status" value="1"/>
</dbReference>
<sequence length="1636" mass="176571">MATWFYQKAVLSRSPSEHADHAVMIIHRDMDWVSFVRPGGSNWQVASTLDVNGKDRYADCVYHNGGILHCDSSGDSGEMDLEGPNGPTKEVIVSKMQYLPGLLTRHLVSTPWGYLLQVRAISRGQVKNGTRLQVREVHPDGSKKAHSAQASSKAAASERSSATPLVRAASPAPAISAPSPTKPASAPVKPACAKPMEEGLGAGDPLLRPQGGHGVLSWTPGMSAIEQRLRGRSLVASVLSGRKEVSPATMVAALSGLCGVPPGDVCVELAVEGLPAHAMEIEAVKQLLNKIDCQFIELFDPVDACMLEVLAWSADPSKIPKEFILDIPEPMQEWWMPPATDDPDMFELLVSQSPPAPPTEKKCLTFDLLLHLREVVDPVRQLPDSPSYDPFLDDREAPRRRTYNAFLGRIDGSGPGQLLGGGHGFAGSSAGTAGGLQRQLLLEVGVQHAEPAPVVPLVLPTSAQQAPPLVLPAPVQHSVPSVDGLAAAQPLAASDIAQDVPSQAAAVAAVLGSPDVLLGSEDISPPLASLSVGQVAPPSPVGGRTPDVGQAVAAAVLGPSDFLQGPQFSPPSLSEGVGPAPGCSAPISQAATAQVLPSAGNQASTSAMGATSVHTSPGEAVITMQLVGVGPGSLTSPASAPARLGVTPPVSELRQKGLARQLSFDAPAQDLPCSAALMSPQPPQATAPVDEDERANTGFNSPGARELAPLCEGASQGILGLGPWPEVHISSPALVYCRRHLRPTTGRKWPTRRAASGSPPLATQAVASPVQGALQDASRPVPDLLAGEIVTSLGDLMVPLPGAILGKFPPPTPVRRSRRMEPYTQTPRRSERLAAMNGGRHQHSASKAQRVLMKKLGVVDDENKVEETDILKYLELFKTPLVPSHIQALAALCCVKVSASQGVERWSVHFLARRSFCCELPAQGNLVTHAECDQLGRGAVWTLTNVYGPQAPEQKVQFLNELTTVGQHHVQGAWCIVGDFNLLAAESDKNNQNVDRRMINRFRCLLNLLELRELYLFGRRFTWSSEQESPTLTKIDKVLVNAEWEDFFRDAHLQALSSSASDHCPLLLACDAMVHRPRRFKFEAFWLHLDGFDEIVRAAWESAPAGSNAFSSLHFKLKATATALKPWGAHRICELRLQLAVAHEVILQLDRAMDSRQLSPEERSLRAILKGRCLALASLERIRLRQRARLRYLKHSGTASQFFHLKINARRRKKTIPMIQHGGVWGVTQEDKLDMAHDYFCSIMGSPSPPSAALDLGRLGLPSLDLLELEVEITEDEAKKHLHLLNTASIILLPKKDDPTQLADYRPISLIHSFIKLFTKVLATRLAARMNELVGPAQSAFIKSRRIQENFLYVQGVVRKIHRAKCPAVLLKLDIAKAFDSVSWEFLIELLRHLGFGSKWRDCIAVLLGSSSTTVCINGQDTHRIRLARGLRQGDPLSPLLFDLVMETFAALCNTAVCRGALSPLTGGVLPLRTSLYADDAIIFFHPSSMDAASIRCLLSMMGAATGLVSNYSKSSITPIHCSQEQIDEVADVLGCPVRQLPIKYLGLPLSVRKPVKADIQPLMDRLGKNLAGWKPKLLGPDACLAIIKHMLMTLPLYFMSVLELPSWAIKEIERKCRGFLWKGDENAAGTCSLVA</sequence>
<evidence type="ECO:0000313" key="4">
    <source>
        <dbReference type="Proteomes" id="UP000000763"/>
    </source>
</evidence>